<dbReference type="AlphaFoldDB" id="A0A7R7HVD7"/>
<dbReference type="RefSeq" id="WP_203960340.1">
    <property type="nucleotide sequence ID" value="NZ_AP023355.1"/>
</dbReference>
<evidence type="ECO:0008006" key="3">
    <source>
        <dbReference type="Google" id="ProtNLM"/>
    </source>
</evidence>
<dbReference type="Proteomes" id="UP000611640">
    <property type="component" value="Chromosome"/>
</dbReference>
<reference evidence="1 2" key="1">
    <citation type="submission" date="2020-08" db="EMBL/GenBank/DDBJ databases">
        <title>Whole genome shotgun sequence of Actinocatenispora thailandica NBRC 105041.</title>
        <authorList>
            <person name="Komaki H."/>
            <person name="Tamura T."/>
        </authorList>
    </citation>
    <scope>NUCLEOTIDE SEQUENCE [LARGE SCALE GENOMIC DNA]</scope>
    <source>
        <strain evidence="1 2">NBRC 105041</strain>
    </source>
</reference>
<gene>
    <name evidence="1" type="ORF">Athai_09590</name>
</gene>
<organism evidence="1 2">
    <name type="scientific">Actinocatenispora thailandica</name>
    <dbReference type="NCBI Taxonomy" id="227318"/>
    <lineage>
        <taxon>Bacteria</taxon>
        <taxon>Bacillati</taxon>
        <taxon>Actinomycetota</taxon>
        <taxon>Actinomycetes</taxon>
        <taxon>Micromonosporales</taxon>
        <taxon>Micromonosporaceae</taxon>
        <taxon>Actinocatenispora</taxon>
    </lineage>
</organism>
<protein>
    <recommendedName>
        <fullName evidence="3">SRPBCC family protein</fullName>
    </recommendedName>
</protein>
<evidence type="ECO:0000313" key="2">
    <source>
        <dbReference type="Proteomes" id="UP000611640"/>
    </source>
</evidence>
<name>A0A7R7HVD7_9ACTN</name>
<proteinExistence type="predicted"/>
<dbReference type="KEGG" id="atl:Athai_09590"/>
<accession>A0A7R7HVD7</accession>
<dbReference type="EMBL" id="AP023355">
    <property type="protein sequence ID" value="BCJ33456.1"/>
    <property type="molecule type" value="Genomic_DNA"/>
</dbReference>
<keyword evidence="2" id="KW-1185">Reference proteome</keyword>
<evidence type="ECO:0000313" key="1">
    <source>
        <dbReference type="EMBL" id="BCJ33456.1"/>
    </source>
</evidence>
<sequence length="161" mass="18040">MNRPHSRWPVAELDDLRRLRAVHAAYPGAWLTETTLPVPFAASWPVLRDLEREFPALVPDIRRLRVLAADGERLQVHVLGRSGLRGRFDGVLRDGWCLLRNRFLVFGMAAVPAGEHTRVGYLAGNVLPGARVLAPLLVPARRRIGRRVVGNLHRRFPGRAG</sequence>